<dbReference type="Pfam" id="PF00172">
    <property type="entry name" value="Zn_clus"/>
    <property type="match status" value="1"/>
</dbReference>
<protein>
    <recommendedName>
        <fullName evidence="3">Zn(2)-C6 fungal-type domain-containing protein</fullName>
    </recommendedName>
</protein>
<dbReference type="PROSITE" id="PS50048">
    <property type="entry name" value="ZN2_CY6_FUNGAL_2"/>
    <property type="match status" value="1"/>
</dbReference>
<feature type="region of interest" description="Disordered" evidence="2">
    <location>
        <begin position="236"/>
        <end position="260"/>
    </location>
</feature>
<accession>A0AB34KS14</accession>
<gene>
    <name evidence="4" type="ORF">WHR41_03436</name>
</gene>
<keyword evidence="5" id="KW-1185">Reference proteome</keyword>
<dbReference type="SMART" id="SM00066">
    <property type="entry name" value="GAL4"/>
    <property type="match status" value="1"/>
</dbReference>
<dbReference type="GO" id="GO:0008270">
    <property type="term" value="F:zinc ion binding"/>
    <property type="evidence" value="ECO:0007669"/>
    <property type="project" value="InterPro"/>
</dbReference>
<evidence type="ECO:0000313" key="4">
    <source>
        <dbReference type="EMBL" id="KAL1587784.1"/>
    </source>
</evidence>
<dbReference type="EMBL" id="JAAQHG020000009">
    <property type="protein sequence ID" value="KAL1587784.1"/>
    <property type="molecule type" value="Genomic_DNA"/>
</dbReference>
<sequence>MLTKRAHRKTRSGCSTCKVRRIKCDELRPVCTQCRRLVAKQGSIPEACSYITTEPSSAAVETAEPAALWTLPTLSPYSPNETRSSFVMAEYGWPTSLSDVERRLLHHACTVRANINESAEIQIRCLHLFSSYILMATHSDHVRHSVCAVAAAHLCALTRSSDMRGAEIQSRILAIGGMREELDRKRTTREDCDEDSCLSLTASSTLLTWNAPSESEFAALFRGMLSMKAKLHSLNSATTTPSSTNPFHPLSPIPPPATQQPLPIPLPPPSATNDPAVPTAVTHSLTTLAACPLATDLQAAARDLLNTTLNATRFLAGHPTPDPLALLFPLRCWSRTLPHAPELAAAGDPLTLLFVANHELVVLALCARLGFGAETAELAQDVAGFEGPLSQPFRGDFRDAGRERVERARRAWLDAWALLARGAGFVDAREAPSPV</sequence>
<dbReference type="PANTHER" id="PTHR47657">
    <property type="entry name" value="STEROL REGULATORY ELEMENT-BINDING PROTEIN ECM22"/>
    <property type="match status" value="1"/>
</dbReference>
<evidence type="ECO:0000256" key="2">
    <source>
        <dbReference type="SAM" id="MobiDB-lite"/>
    </source>
</evidence>
<dbReference type="GeneID" id="96004880"/>
<dbReference type="Proteomes" id="UP000803884">
    <property type="component" value="Unassembled WGS sequence"/>
</dbReference>
<dbReference type="GO" id="GO:0000981">
    <property type="term" value="F:DNA-binding transcription factor activity, RNA polymerase II-specific"/>
    <property type="evidence" value="ECO:0007669"/>
    <property type="project" value="InterPro"/>
</dbReference>
<feature type="compositionally biased region" description="Low complexity" evidence="2">
    <location>
        <begin position="236"/>
        <end position="246"/>
    </location>
</feature>
<dbReference type="Gene3D" id="4.10.240.10">
    <property type="entry name" value="Zn(2)-C6 fungal-type DNA-binding domain"/>
    <property type="match status" value="1"/>
</dbReference>
<evidence type="ECO:0000313" key="5">
    <source>
        <dbReference type="Proteomes" id="UP000803884"/>
    </source>
</evidence>
<evidence type="ECO:0000259" key="3">
    <source>
        <dbReference type="PROSITE" id="PS50048"/>
    </source>
</evidence>
<dbReference type="InterPro" id="IPR052400">
    <property type="entry name" value="Zn2-C6_fungal_TF"/>
</dbReference>
<feature type="compositionally biased region" description="Pro residues" evidence="2">
    <location>
        <begin position="249"/>
        <end position="260"/>
    </location>
</feature>
<comment type="caution">
    <text evidence="4">The sequence shown here is derived from an EMBL/GenBank/DDBJ whole genome shotgun (WGS) entry which is preliminary data.</text>
</comment>
<organism evidence="4 5">
    <name type="scientific">Cladosporium halotolerans</name>
    <dbReference type="NCBI Taxonomy" id="1052096"/>
    <lineage>
        <taxon>Eukaryota</taxon>
        <taxon>Fungi</taxon>
        <taxon>Dikarya</taxon>
        <taxon>Ascomycota</taxon>
        <taxon>Pezizomycotina</taxon>
        <taxon>Dothideomycetes</taxon>
        <taxon>Dothideomycetidae</taxon>
        <taxon>Cladosporiales</taxon>
        <taxon>Cladosporiaceae</taxon>
        <taxon>Cladosporium</taxon>
    </lineage>
</organism>
<evidence type="ECO:0000256" key="1">
    <source>
        <dbReference type="ARBA" id="ARBA00023242"/>
    </source>
</evidence>
<dbReference type="RefSeq" id="XP_069230889.1">
    <property type="nucleotide sequence ID" value="XM_069372042.1"/>
</dbReference>
<dbReference type="PANTHER" id="PTHR47657:SF7">
    <property type="entry name" value="STEROL REGULATORY ELEMENT-BINDING PROTEIN ECM22"/>
    <property type="match status" value="1"/>
</dbReference>
<dbReference type="AlphaFoldDB" id="A0AB34KS14"/>
<reference evidence="4 5" key="1">
    <citation type="journal article" date="2020" name="Microbiol. Resour. Announc.">
        <title>Draft Genome Sequence of a Cladosporium Species Isolated from the Mesophotic Ascidian Didemnum maculosum.</title>
        <authorList>
            <person name="Gioti A."/>
            <person name="Siaperas R."/>
            <person name="Nikolaivits E."/>
            <person name="Le Goff G."/>
            <person name="Ouazzani J."/>
            <person name="Kotoulas G."/>
            <person name="Topakas E."/>
        </authorList>
    </citation>
    <scope>NUCLEOTIDE SEQUENCE [LARGE SCALE GENOMIC DNA]</scope>
    <source>
        <strain evidence="4 5">TM138-S3</strain>
    </source>
</reference>
<dbReference type="SUPFAM" id="SSF57701">
    <property type="entry name" value="Zn2/Cys6 DNA-binding domain"/>
    <property type="match status" value="1"/>
</dbReference>
<proteinExistence type="predicted"/>
<dbReference type="CDD" id="cd00067">
    <property type="entry name" value="GAL4"/>
    <property type="match status" value="1"/>
</dbReference>
<keyword evidence="1" id="KW-0539">Nucleus</keyword>
<dbReference type="InterPro" id="IPR036864">
    <property type="entry name" value="Zn2-C6_fun-type_DNA-bd_sf"/>
</dbReference>
<feature type="domain" description="Zn(2)-C6 fungal-type" evidence="3">
    <location>
        <begin position="13"/>
        <end position="50"/>
    </location>
</feature>
<name>A0AB34KS14_9PEZI</name>
<dbReference type="InterPro" id="IPR001138">
    <property type="entry name" value="Zn2Cys6_DnaBD"/>
</dbReference>